<name>A0ABR2QII3_9ROSI</name>
<dbReference type="Proteomes" id="UP001396334">
    <property type="component" value="Unassembled WGS sequence"/>
</dbReference>
<accession>A0ABR2QII3</accession>
<comment type="caution">
    <text evidence="1">The sequence shown here is derived from an EMBL/GenBank/DDBJ whole genome shotgun (WGS) entry which is preliminary data.</text>
</comment>
<sequence>MVNRVEGCVVIKDEGAGGLTHGGCVGGSDGGHYFDRGVCSNGDDEWQRELDEGSVKVRVMMGVRIGW</sequence>
<keyword evidence="2" id="KW-1185">Reference proteome</keyword>
<reference evidence="1 2" key="1">
    <citation type="journal article" date="2024" name="G3 (Bethesda)">
        <title>Genome assembly of Hibiscus sabdariffa L. provides insights into metabolisms of medicinal natural products.</title>
        <authorList>
            <person name="Kim T."/>
        </authorList>
    </citation>
    <scope>NUCLEOTIDE SEQUENCE [LARGE SCALE GENOMIC DNA]</scope>
    <source>
        <strain evidence="1">TK-2024</strain>
        <tissue evidence="1">Old leaves</tissue>
    </source>
</reference>
<organism evidence="1 2">
    <name type="scientific">Hibiscus sabdariffa</name>
    <name type="common">roselle</name>
    <dbReference type="NCBI Taxonomy" id="183260"/>
    <lineage>
        <taxon>Eukaryota</taxon>
        <taxon>Viridiplantae</taxon>
        <taxon>Streptophyta</taxon>
        <taxon>Embryophyta</taxon>
        <taxon>Tracheophyta</taxon>
        <taxon>Spermatophyta</taxon>
        <taxon>Magnoliopsida</taxon>
        <taxon>eudicotyledons</taxon>
        <taxon>Gunneridae</taxon>
        <taxon>Pentapetalae</taxon>
        <taxon>rosids</taxon>
        <taxon>malvids</taxon>
        <taxon>Malvales</taxon>
        <taxon>Malvaceae</taxon>
        <taxon>Malvoideae</taxon>
        <taxon>Hibiscus</taxon>
    </lineage>
</organism>
<evidence type="ECO:0000313" key="2">
    <source>
        <dbReference type="Proteomes" id="UP001396334"/>
    </source>
</evidence>
<dbReference type="EMBL" id="JBBPBN010000037">
    <property type="protein sequence ID" value="KAK9000490.1"/>
    <property type="molecule type" value="Genomic_DNA"/>
</dbReference>
<evidence type="ECO:0000313" key="1">
    <source>
        <dbReference type="EMBL" id="KAK9000490.1"/>
    </source>
</evidence>
<gene>
    <name evidence="1" type="ORF">V6N11_080985</name>
</gene>
<protein>
    <submittedName>
        <fullName evidence="1">Uncharacterized protein</fullName>
    </submittedName>
</protein>
<proteinExistence type="predicted"/>